<evidence type="ECO:0000313" key="2">
    <source>
        <dbReference type="EMBL" id="RIX79090.1"/>
    </source>
</evidence>
<organism evidence="2 3">
    <name type="scientific">Acidovorax cavernicola</name>
    <dbReference type="NCBI Taxonomy" id="1675792"/>
    <lineage>
        <taxon>Bacteria</taxon>
        <taxon>Pseudomonadati</taxon>
        <taxon>Pseudomonadota</taxon>
        <taxon>Betaproteobacteria</taxon>
        <taxon>Burkholderiales</taxon>
        <taxon>Comamonadaceae</taxon>
        <taxon>Acidovorax</taxon>
    </lineage>
</organism>
<sequence>MALLGTDEGHKQASEPARSVPGQTQATAQARGVEVRAASTNRTLALVRLHEESTSKGQAVWIAMRADDATLAAMLPQWVADLQRGMRTRGERLHQVVCNGRIVWRDGVSTPLRVAVGNDAVARPFMFDSIDSKEA</sequence>
<dbReference type="AlphaFoldDB" id="A0A9X8GUR9"/>
<comment type="caution">
    <text evidence="2">The sequence shown here is derived from an EMBL/GenBank/DDBJ whole genome shotgun (WGS) entry which is preliminary data.</text>
</comment>
<reference evidence="2 3" key="1">
    <citation type="submission" date="2018-09" db="EMBL/GenBank/DDBJ databases">
        <title>Acidovorax cavernicola nov. sp. isolated from Gruta de las Maravillas (Aracena, Spain).</title>
        <authorList>
            <person name="Jurado V."/>
            <person name="Gutierrez-Patricio S."/>
            <person name="Gonzalez-Pimentel J.L."/>
            <person name="Miller A.Z."/>
            <person name="Laiz L."/>
            <person name="Saiz-Jimenez C."/>
        </authorList>
    </citation>
    <scope>NUCLEOTIDE SEQUENCE [LARGE SCALE GENOMIC DNA]</scope>
    <source>
        <strain evidence="2 3">1011MAR4D40.2</strain>
    </source>
</reference>
<gene>
    <name evidence="2" type="ORF">D3H34_15220</name>
</gene>
<keyword evidence="3" id="KW-1185">Reference proteome</keyword>
<evidence type="ECO:0000313" key="3">
    <source>
        <dbReference type="Proteomes" id="UP000265619"/>
    </source>
</evidence>
<protein>
    <submittedName>
        <fullName evidence="2">Uncharacterized protein</fullName>
    </submittedName>
</protein>
<feature type="region of interest" description="Disordered" evidence="1">
    <location>
        <begin position="1"/>
        <end position="35"/>
    </location>
</feature>
<evidence type="ECO:0000256" key="1">
    <source>
        <dbReference type="SAM" id="MobiDB-lite"/>
    </source>
</evidence>
<accession>A0A9X8GUR9</accession>
<proteinExistence type="predicted"/>
<dbReference type="Proteomes" id="UP000265619">
    <property type="component" value="Unassembled WGS sequence"/>
</dbReference>
<dbReference type="EMBL" id="QXMN01000017">
    <property type="protein sequence ID" value="RIX79090.1"/>
    <property type="molecule type" value="Genomic_DNA"/>
</dbReference>
<name>A0A9X8GUR9_9BURK</name>